<sequence length="271" mass="29959">MSLNSDFQKLYVDGLITLYELDASSLGAGILRFHGHIAFEDWEKIYVSADQTTWLADTTLIHADKVFDVDNGSKVWYRDIIWLGQVFSPMAIDSTGFGKTTDGKAAMPTLTMANNINGVQGAVSAYCYRFDDFAGAKLKVITTLAKYLDAENFSQGNPSASNESEIQIAYIEQKTSSNDEQVVFELSNPVDFEGKKIPLRQITNLCHWACTNGYRGEQCGYTGTAMFTMKDEPTSDPSQDRCPGRMRSCRLRFGESKPLSHGGYPASSLIG</sequence>
<dbReference type="GO" id="GO:0030430">
    <property type="term" value="C:host cell cytoplasm"/>
    <property type="evidence" value="ECO:0007669"/>
    <property type="project" value="InterPro"/>
</dbReference>
<dbReference type="AlphaFoldDB" id="A0A3D2SNI0"/>
<evidence type="ECO:0000313" key="1">
    <source>
        <dbReference type="EMBL" id="HCK30145.1"/>
    </source>
</evidence>
<comment type="caution">
    <text evidence="1">The sequence shown here is derived from an EMBL/GenBank/DDBJ whole genome shotgun (WGS) entry which is preliminary data.</text>
</comment>
<reference evidence="1 2" key="1">
    <citation type="journal article" date="2018" name="Nat. Biotechnol.">
        <title>A standardized bacterial taxonomy based on genome phylogeny substantially revises the tree of life.</title>
        <authorList>
            <person name="Parks D.H."/>
            <person name="Chuvochina M."/>
            <person name="Waite D.W."/>
            <person name="Rinke C."/>
            <person name="Skarshewski A."/>
            <person name="Chaumeil P.A."/>
            <person name="Hugenholtz P."/>
        </authorList>
    </citation>
    <scope>NUCLEOTIDE SEQUENCE [LARGE SCALE GENOMIC DNA]</scope>
    <source>
        <strain evidence="1">UBA9669</strain>
    </source>
</reference>
<dbReference type="EMBL" id="DPVE01000144">
    <property type="protein sequence ID" value="HCK30145.1"/>
    <property type="molecule type" value="Genomic_DNA"/>
</dbReference>
<gene>
    <name evidence="1" type="ORF">DHW29_08100</name>
</gene>
<protein>
    <submittedName>
        <fullName evidence="1">Phage minor tail protein L</fullName>
    </submittedName>
</protein>
<dbReference type="GO" id="GO:0051536">
    <property type="term" value="F:iron-sulfur cluster binding"/>
    <property type="evidence" value="ECO:0007669"/>
    <property type="project" value="InterPro"/>
</dbReference>
<proteinExistence type="predicted"/>
<organism evidence="1 2">
    <name type="scientific">Acinetobacter ursingii</name>
    <dbReference type="NCBI Taxonomy" id="108980"/>
    <lineage>
        <taxon>Bacteria</taxon>
        <taxon>Pseudomonadati</taxon>
        <taxon>Pseudomonadota</taxon>
        <taxon>Gammaproteobacteria</taxon>
        <taxon>Moraxellales</taxon>
        <taxon>Moraxellaceae</taxon>
        <taxon>Acinetobacter</taxon>
    </lineage>
</organism>
<dbReference type="Pfam" id="PF05100">
    <property type="entry name" value="Phage_tail_L"/>
    <property type="match status" value="1"/>
</dbReference>
<dbReference type="Proteomes" id="UP000263596">
    <property type="component" value="Unassembled WGS sequence"/>
</dbReference>
<evidence type="ECO:0000313" key="2">
    <source>
        <dbReference type="Proteomes" id="UP000263596"/>
    </source>
</evidence>
<name>A0A3D2SNI0_9GAMM</name>
<dbReference type="InterPro" id="IPR006487">
    <property type="entry name" value="Phage_lambda_L"/>
</dbReference>
<dbReference type="NCBIfam" id="TIGR01600">
    <property type="entry name" value="phage_tail_L"/>
    <property type="match status" value="1"/>
</dbReference>
<dbReference type="GO" id="GO:0046718">
    <property type="term" value="P:symbiont entry into host cell"/>
    <property type="evidence" value="ECO:0007669"/>
    <property type="project" value="InterPro"/>
</dbReference>
<accession>A0A3D2SNI0</accession>